<dbReference type="Proteomes" id="UP000624404">
    <property type="component" value="Unassembled WGS sequence"/>
</dbReference>
<evidence type="ECO:0000313" key="3">
    <source>
        <dbReference type="EMBL" id="CAD6443602.1"/>
    </source>
</evidence>
<comment type="caution">
    <text evidence="3">The sequence shown here is derived from an EMBL/GenBank/DDBJ whole genome shotgun (WGS) entry which is preliminary data.</text>
</comment>
<dbReference type="EMBL" id="CAJHIA010000010">
    <property type="protein sequence ID" value="CAD6443602.1"/>
    <property type="molecule type" value="Genomic_DNA"/>
</dbReference>
<gene>
    <name evidence="3" type="ORF">SCLTRI_LOCUS3394</name>
</gene>
<evidence type="ECO:0000259" key="2">
    <source>
        <dbReference type="Pfam" id="PF06985"/>
    </source>
</evidence>
<organism evidence="3 4">
    <name type="scientific">Sclerotinia trifoliorum</name>
    <dbReference type="NCBI Taxonomy" id="28548"/>
    <lineage>
        <taxon>Eukaryota</taxon>
        <taxon>Fungi</taxon>
        <taxon>Dikarya</taxon>
        <taxon>Ascomycota</taxon>
        <taxon>Pezizomycotina</taxon>
        <taxon>Leotiomycetes</taxon>
        <taxon>Helotiales</taxon>
        <taxon>Sclerotiniaceae</taxon>
        <taxon>Sclerotinia</taxon>
    </lineage>
</organism>
<feature type="region of interest" description="Disordered" evidence="1">
    <location>
        <begin position="22"/>
        <end position="58"/>
    </location>
</feature>
<accession>A0A8H2VSC5</accession>
<dbReference type="OrthoDB" id="3486565at2759"/>
<dbReference type="Pfam" id="PF06985">
    <property type="entry name" value="HET"/>
    <property type="match status" value="1"/>
</dbReference>
<keyword evidence="4" id="KW-1185">Reference proteome</keyword>
<protein>
    <submittedName>
        <fullName evidence="3">C3eb3a84-62c9-4c5b-af84-ae19b046cb71</fullName>
    </submittedName>
</protein>
<evidence type="ECO:0000313" key="4">
    <source>
        <dbReference type="Proteomes" id="UP000624404"/>
    </source>
</evidence>
<reference evidence="3" key="1">
    <citation type="submission" date="2020-10" db="EMBL/GenBank/DDBJ databases">
        <authorList>
            <person name="Kusch S."/>
        </authorList>
    </citation>
    <scope>NUCLEOTIDE SEQUENCE</scope>
    <source>
        <strain evidence="3">SwB9</strain>
    </source>
</reference>
<proteinExistence type="predicted"/>
<evidence type="ECO:0000256" key="1">
    <source>
        <dbReference type="SAM" id="MobiDB-lite"/>
    </source>
</evidence>
<dbReference type="InterPro" id="IPR010730">
    <property type="entry name" value="HET"/>
</dbReference>
<dbReference type="PANTHER" id="PTHR33112:SF8">
    <property type="entry name" value="HETEROKARYON INCOMPATIBILITY DOMAIN-CONTAINING PROTEIN"/>
    <property type="match status" value="1"/>
</dbReference>
<name>A0A8H2VSC5_9HELO</name>
<feature type="domain" description="Heterokaryon incompatibility" evidence="2">
    <location>
        <begin position="324"/>
        <end position="467"/>
    </location>
</feature>
<dbReference type="PANTHER" id="PTHR33112">
    <property type="entry name" value="DOMAIN PROTEIN, PUTATIVE-RELATED"/>
    <property type="match status" value="1"/>
</dbReference>
<sequence>MATTPHSPFSARLETRTTHLQEQLSLGTENNDNDTTDRETSDLACSSSEGPDSDEQHLVCPCGNPGHVDLEKWDELGRNNSRYHSESLTNDTLDMEAISQGINEWKTRTQIRGGFCHNCQRFLEILPDILSKDQSNKKKGGDEDEDEDDFLVRPHFQCTAEFQASYKQGCRLCILLEQCHQECSRRMKTMTIESFYKIETRRKCLGKPTTIYMIVEINHGRTPRLKLNLPGEPHNWGFNILGSLSVISVDVPDPFLLEPTTLAGPEGLELSQFEVARRWITTCFESHSCCTKKSDCHLPTRLLAIKDDSARLVLTANLETKPIYATLSHCWGSLEFLKLTTESLDSMVKMIPTEKLTKTFREAISFVQSIGIDYIWIDSLCIIQDSEADWEIESASMASVYRGSAITIAATGASNGTIGCFLKPQEYIGHIRVEHPFNDCSNGWNIAQPCGLIEELPLGRRAWTLQERLLSPRVLHFAPNEIIWECRYGDAREYSPRIAKRKFAGIYSRWGEIVNKYTGAQLTYSKDKLVAIAGIAFAANEETGDEYLAGLWRTNLEEQLLWIVAGENQKGRPASWEPYRAPSWSWASIDGQIYYGSSRIYTGHTCAHVLSSSLTYAGADPYVQVTKGTMELCCKAMLPGILQKRHDSWLERWQFVTSGGGTLLGILGAHPDSRADDDRNVFILPIFDTGSADPDQELDGRCFRGLILGPSETKKGEFHRVGIWLLEDRRGRVKANGIWKRNGLRTLYDACLENFVDLLQGVGVQTAKSECARILDTPKYAEERYTITIV</sequence>
<dbReference type="AlphaFoldDB" id="A0A8H2VSC5"/>